<organism evidence="2 4">
    <name type="scientific">Vibrio anguillarum</name>
    <name type="common">Listonella anguillarum</name>
    <dbReference type="NCBI Taxonomy" id="55601"/>
    <lineage>
        <taxon>Bacteria</taxon>
        <taxon>Pseudomonadati</taxon>
        <taxon>Pseudomonadota</taxon>
        <taxon>Gammaproteobacteria</taxon>
        <taxon>Vibrionales</taxon>
        <taxon>Vibrionaceae</taxon>
        <taxon>Vibrio</taxon>
    </lineage>
</organism>
<keyword evidence="3" id="KW-1185">Reference proteome</keyword>
<dbReference type="EMBL" id="RDPI01000019">
    <property type="protein sequence ID" value="MBF4374409.1"/>
    <property type="molecule type" value="Genomic_DNA"/>
</dbReference>
<dbReference type="Proteomes" id="UP000786185">
    <property type="component" value="Unassembled WGS sequence"/>
</dbReference>
<dbReference type="EMBL" id="SCLC01000509">
    <property type="protein sequence ID" value="MBF4436977.1"/>
    <property type="molecule type" value="Genomic_DNA"/>
</dbReference>
<sequence>MKYLLATVHRYPKFYKTDGTSIELELNYVDHKIISTIDENGQLMHHQIGGTPPCVGNLWLVDSIDESLLKLAAHGVYPFASKVAARENAKRLGLTTFKYIPVP</sequence>
<comment type="caution">
    <text evidence="2">The sequence shown here is derived from an EMBL/GenBank/DDBJ whole genome shotgun (WGS) entry which is preliminary data.</text>
</comment>
<proteinExistence type="predicted"/>
<reference evidence="2 3" key="1">
    <citation type="journal article" date="2021" name="PeerJ">
        <title>Analysis of 44 Vibrio anguillarum genomes reveals high genetic diversity.</title>
        <authorList>
            <person name="Hansen M.J."/>
            <person name="Dalsgaard I."/>
        </authorList>
    </citation>
    <scope>NUCLEOTIDE SEQUENCE</scope>
    <source>
        <strain evidence="1 3">040915-1/1B</strain>
        <strain evidence="2">850617-1/1</strain>
    </source>
</reference>
<dbReference type="RefSeq" id="WP_194663871.1">
    <property type="nucleotide sequence ID" value="NZ_RDPI01000019.1"/>
</dbReference>
<evidence type="ECO:0000313" key="3">
    <source>
        <dbReference type="Proteomes" id="UP000726136"/>
    </source>
</evidence>
<evidence type="ECO:0000313" key="4">
    <source>
        <dbReference type="Proteomes" id="UP000786185"/>
    </source>
</evidence>
<accession>A0AAW4BIY3</accession>
<name>A0AAW4BIY3_VIBAN</name>
<dbReference type="AlphaFoldDB" id="A0AAW4BIY3"/>
<evidence type="ECO:0000313" key="2">
    <source>
        <dbReference type="EMBL" id="MBF4436977.1"/>
    </source>
</evidence>
<dbReference type="Proteomes" id="UP000726136">
    <property type="component" value="Unassembled WGS sequence"/>
</dbReference>
<gene>
    <name evidence="1" type="ORF">EAY46_15175</name>
    <name evidence="2" type="ORF">ERJ77_21295</name>
</gene>
<evidence type="ECO:0000313" key="1">
    <source>
        <dbReference type="EMBL" id="MBF4374409.1"/>
    </source>
</evidence>
<protein>
    <submittedName>
        <fullName evidence="2">Uncharacterized protein</fullName>
    </submittedName>
</protein>